<evidence type="ECO:0000259" key="14">
    <source>
        <dbReference type="Pfam" id="PF01433"/>
    </source>
</evidence>
<sequence>MSQLLTVFVLLHLTAQEIWTFRLTRTVLPRHYSLKLHPNIDGDHFQGEVSITVSSQMEERRLILHSMNLTITQATVNRQPVEVKEESEQRISLGLQNEERFQPGEHQIRLVFNGTYQDRCGLRKARTEEGVLIVNESEPGYARRIFPCFDEPSFKARFNVRLIAPNATYRALSNMPEIARYSTKAGIIYDFATSVVMSTYLLSLVITDYPFYEEMMKIGDKTIPVRIFTSKASKEKNGAAVQAVKFYMNYYTEYTGIPCPLPKLDFIEYEKKKSPATETWGLVQFNWGYLSYNQNSTLYGLYVTSMAHELSHFWFGNLVTNDWWSDLWIQESFASFISKKSTSRRNLIKEMTLTGAIRFEDQSTMRQMVVPLNNTQDTQDRFNQVVYRKGSYLLRSLERLIGEEAFQEISKEYLKKHLFKTATTNDVIEAFEEKLPNINIRSFLESFLFQEGCPIINVNDSGDGLYTLEQVSGSSKEYDSKWTVPVSYRLGNGSRGLIWFDRDLESVEIEIRNLSDWILFNTHQTPGLYLVNYTERMWLNLVRNIDTIPLRERSKLGDNLYLLYIGKYINCDLIFTIINKNSQMLLDWMMDVIAEIVTRTMCFPIQYAILKDLIEGRFGDYQLAQADYSDLCPSDGAPEITDAHQAYCLRWMTRNLIKPDIAVNGTQ</sequence>
<evidence type="ECO:0000256" key="9">
    <source>
        <dbReference type="ARBA" id="ARBA00023288"/>
    </source>
</evidence>
<dbReference type="GO" id="GO:0098552">
    <property type="term" value="C:side of membrane"/>
    <property type="evidence" value="ECO:0007669"/>
    <property type="project" value="UniProtKB-KW"/>
</dbReference>
<feature type="domain" description="Aminopeptidase N-like N-terminal" evidence="15">
    <location>
        <begin position="29"/>
        <end position="201"/>
    </location>
</feature>
<feature type="binding site" evidence="11">
    <location>
        <position position="308"/>
    </location>
    <ligand>
        <name>Zn(2+)</name>
        <dbReference type="ChEBI" id="CHEBI:29105"/>
        <note>catalytic</note>
    </ligand>
</feature>
<dbReference type="GO" id="GO:0042277">
    <property type="term" value="F:peptide binding"/>
    <property type="evidence" value="ECO:0007669"/>
    <property type="project" value="TreeGrafter"/>
</dbReference>
<keyword evidence="9" id="KW-0449">Lipoprotein</keyword>
<feature type="domain" description="Peptidase M1 membrane alanine aminopeptidase" evidence="14">
    <location>
        <begin position="241"/>
        <end position="447"/>
    </location>
</feature>
<keyword evidence="3" id="KW-0325">Glycoprotein</keyword>
<keyword evidence="7 11" id="KW-0862">Zinc</keyword>
<organism evidence="16 17">
    <name type="scientific">Dendroctonus ponderosae</name>
    <name type="common">Mountain pine beetle</name>
    <dbReference type="NCBI Taxonomy" id="77166"/>
    <lineage>
        <taxon>Eukaryota</taxon>
        <taxon>Metazoa</taxon>
        <taxon>Ecdysozoa</taxon>
        <taxon>Arthropoda</taxon>
        <taxon>Hexapoda</taxon>
        <taxon>Insecta</taxon>
        <taxon>Pterygota</taxon>
        <taxon>Neoptera</taxon>
        <taxon>Endopterygota</taxon>
        <taxon>Coleoptera</taxon>
        <taxon>Polyphaga</taxon>
        <taxon>Cucujiformia</taxon>
        <taxon>Curculionidae</taxon>
        <taxon>Scolytinae</taxon>
        <taxon>Dendroctonus</taxon>
    </lineage>
</organism>
<dbReference type="InterPro" id="IPR045357">
    <property type="entry name" value="Aminopeptidase_N-like_N"/>
</dbReference>
<dbReference type="PANTHER" id="PTHR11533:SF299">
    <property type="entry name" value="AMINOPEPTIDASE"/>
    <property type="match status" value="1"/>
</dbReference>
<evidence type="ECO:0000256" key="2">
    <source>
        <dbReference type="ARBA" id="ARBA00010136"/>
    </source>
</evidence>
<dbReference type="GO" id="GO:0005737">
    <property type="term" value="C:cytoplasm"/>
    <property type="evidence" value="ECO:0007669"/>
    <property type="project" value="TreeGrafter"/>
</dbReference>
<evidence type="ECO:0000256" key="6">
    <source>
        <dbReference type="ARBA" id="ARBA00022801"/>
    </source>
</evidence>
<dbReference type="InterPro" id="IPR001930">
    <property type="entry name" value="Peptidase_M1"/>
</dbReference>
<keyword evidence="4" id="KW-0645">Protease</keyword>
<evidence type="ECO:0000313" key="17">
    <source>
        <dbReference type="Proteomes" id="UP000019118"/>
    </source>
</evidence>
<keyword evidence="3" id="KW-0472">Membrane</keyword>
<evidence type="ECO:0000256" key="5">
    <source>
        <dbReference type="ARBA" id="ARBA00022723"/>
    </source>
</evidence>
<dbReference type="InterPro" id="IPR034016">
    <property type="entry name" value="M1_APN-typ"/>
</dbReference>
<dbReference type="InterPro" id="IPR050344">
    <property type="entry name" value="Peptidase_M1_aminopeptidases"/>
</dbReference>
<reference evidence="17" key="1">
    <citation type="journal article" date="2013" name="Genome Biol.">
        <title>Draft genome of the mountain pine beetle, Dendroctonus ponderosae Hopkins, a major forest pest.</title>
        <authorList>
            <person name="Keeling C.I."/>
            <person name="Yuen M.M."/>
            <person name="Liao N.Y."/>
            <person name="Docking T.R."/>
            <person name="Chan S.K."/>
            <person name="Taylor G.A."/>
            <person name="Palmquist D.L."/>
            <person name="Jackman S.D."/>
            <person name="Nguyen A."/>
            <person name="Li M."/>
            <person name="Henderson H."/>
            <person name="Janes J.K."/>
            <person name="Zhao Y."/>
            <person name="Pandoh P."/>
            <person name="Moore R."/>
            <person name="Sperling F.A."/>
            <person name="Huber D.P."/>
            <person name="Birol I."/>
            <person name="Jones S.J."/>
            <person name="Bohlmann J."/>
        </authorList>
    </citation>
    <scope>NUCLEOTIDE SEQUENCE</scope>
</reference>
<evidence type="ECO:0000256" key="4">
    <source>
        <dbReference type="ARBA" id="ARBA00022670"/>
    </source>
</evidence>
<comment type="similarity">
    <text evidence="2">Belongs to the peptidase M1 family.</text>
</comment>
<dbReference type="AlphaFoldDB" id="A0AAR5QEM9"/>
<dbReference type="SUPFAM" id="SSF55486">
    <property type="entry name" value="Metalloproteases ('zincins'), catalytic domain"/>
    <property type="match status" value="1"/>
</dbReference>
<accession>A0AAR5QEM9</accession>
<feature type="active site" description="Proton acceptor" evidence="10">
    <location>
        <position position="309"/>
    </location>
</feature>
<dbReference type="SUPFAM" id="SSF63737">
    <property type="entry name" value="Leukotriene A4 hydrolase N-terminal domain"/>
    <property type="match status" value="1"/>
</dbReference>
<dbReference type="GO" id="GO:0005886">
    <property type="term" value="C:plasma membrane"/>
    <property type="evidence" value="ECO:0007669"/>
    <property type="project" value="UniProtKB-SubCell"/>
</dbReference>
<dbReference type="InterPro" id="IPR014782">
    <property type="entry name" value="Peptidase_M1_dom"/>
</dbReference>
<dbReference type="PRINTS" id="PR00756">
    <property type="entry name" value="ALADIPTASE"/>
</dbReference>
<dbReference type="GO" id="GO:0070006">
    <property type="term" value="F:metalloaminopeptidase activity"/>
    <property type="evidence" value="ECO:0007669"/>
    <property type="project" value="TreeGrafter"/>
</dbReference>
<dbReference type="InterPro" id="IPR027268">
    <property type="entry name" value="Peptidase_M4/M1_CTD_sf"/>
</dbReference>
<reference evidence="16" key="2">
    <citation type="submission" date="2024-08" db="UniProtKB">
        <authorList>
            <consortium name="EnsemblMetazoa"/>
        </authorList>
    </citation>
    <scope>IDENTIFICATION</scope>
</reference>
<dbReference type="Proteomes" id="UP000019118">
    <property type="component" value="Unassembled WGS sequence"/>
</dbReference>
<keyword evidence="8" id="KW-0482">Metalloprotease</keyword>
<dbReference type="GO" id="GO:0006508">
    <property type="term" value="P:proteolysis"/>
    <property type="evidence" value="ECO:0007669"/>
    <property type="project" value="UniProtKB-KW"/>
</dbReference>
<feature type="binding site" evidence="11">
    <location>
        <position position="312"/>
    </location>
    <ligand>
        <name>Zn(2+)</name>
        <dbReference type="ChEBI" id="CHEBI:29105"/>
        <note>catalytic</note>
    </ligand>
</feature>
<evidence type="ECO:0000256" key="1">
    <source>
        <dbReference type="ARBA" id="ARBA00004609"/>
    </source>
</evidence>
<keyword evidence="13" id="KW-0732">Signal</keyword>
<comment type="cofactor">
    <cofactor evidence="11">
        <name>Zn(2+)</name>
        <dbReference type="ChEBI" id="CHEBI:29105"/>
    </cofactor>
    <text evidence="11">Binds 1 zinc ion per subunit.</text>
</comment>
<protein>
    <recommendedName>
        <fullName evidence="18">Aminopeptidase</fullName>
    </recommendedName>
</protein>
<feature type="site" description="Transition state stabilizer" evidence="12">
    <location>
        <position position="387"/>
    </location>
</feature>
<dbReference type="GO" id="GO:0008270">
    <property type="term" value="F:zinc ion binding"/>
    <property type="evidence" value="ECO:0007669"/>
    <property type="project" value="InterPro"/>
</dbReference>
<feature type="chain" id="PRO_5043938869" description="Aminopeptidase" evidence="13">
    <location>
        <begin position="21"/>
        <end position="667"/>
    </location>
</feature>
<comment type="subcellular location">
    <subcellularLocation>
        <location evidence="1">Cell membrane</location>
        <topology evidence="1">Lipid-anchor</topology>
        <topology evidence="1">GPI-anchor</topology>
    </subcellularLocation>
</comment>
<evidence type="ECO:0000313" key="16">
    <source>
        <dbReference type="EnsemblMetazoa" id="XP_019771675.1"/>
    </source>
</evidence>
<name>A0AAR5QEM9_DENPD</name>
<feature type="binding site" evidence="11">
    <location>
        <position position="331"/>
    </location>
    <ligand>
        <name>Zn(2+)</name>
        <dbReference type="ChEBI" id="CHEBI:29105"/>
        <note>catalytic</note>
    </ligand>
</feature>
<evidence type="ECO:0000256" key="11">
    <source>
        <dbReference type="PIRSR" id="PIRSR634016-3"/>
    </source>
</evidence>
<evidence type="ECO:0000256" key="13">
    <source>
        <dbReference type="SAM" id="SignalP"/>
    </source>
</evidence>
<evidence type="ECO:0000256" key="10">
    <source>
        <dbReference type="PIRSR" id="PIRSR634016-1"/>
    </source>
</evidence>
<dbReference type="GO" id="GO:0005615">
    <property type="term" value="C:extracellular space"/>
    <property type="evidence" value="ECO:0007669"/>
    <property type="project" value="TreeGrafter"/>
</dbReference>
<evidence type="ECO:0000256" key="8">
    <source>
        <dbReference type="ARBA" id="ARBA00023049"/>
    </source>
</evidence>
<evidence type="ECO:0000259" key="15">
    <source>
        <dbReference type="Pfam" id="PF17900"/>
    </source>
</evidence>
<keyword evidence="3" id="KW-0336">GPI-anchor</keyword>
<dbReference type="CDD" id="cd09601">
    <property type="entry name" value="M1_APN-Q_like"/>
    <property type="match status" value="1"/>
</dbReference>
<dbReference type="GO" id="GO:0043171">
    <property type="term" value="P:peptide catabolic process"/>
    <property type="evidence" value="ECO:0007669"/>
    <property type="project" value="TreeGrafter"/>
</dbReference>
<evidence type="ECO:0000256" key="12">
    <source>
        <dbReference type="PIRSR" id="PIRSR634016-4"/>
    </source>
</evidence>
<keyword evidence="6" id="KW-0378">Hydrolase</keyword>
<dbReference type="Gene3D" id="1.10.390.10">
    <property type="entry name" value="Neutral Protease Domain 2"/>
    <property type="match status" value="1"/>
</dbReference>
<evidence type="ECO:0000256" key="7">
    <source>
        <dbReference type="ARBA" id="ARBA00022833"/>
    </source>
</evidence>
<evidence type="ECO:0000256" key="3">
    <source>
        <dbReference type="ARBA" id="ARBA00022622"/>
    </source>
</evidence>
<proteinExistence type="inferred from homology"/>
<dbReference type="Gene3D" id="2.60.40.1730">
    <property type="entry name" value="tricorn interacting facor f3 domain"/>
    <property type="match status" value="1"/>
</dbReference>
<keyword evidence="5 11" id="KW-0479">Metal-binding</keyword>
<keyword evidence="17" id="KW-1185">Reference proteome</keyword>
<dbReference type="Pfam" id="PF01433">
    <property type="entry name" value="Peptidase_M1"/>
    <property type="match status" value="1"/>
</dbReference>
<dbReference type="EnsemblMetazoa" id="XM_019916116.1">
    <property type="protein sequence ID" value="XP_019771675.1"/>
    <property type="gene ID" value="LOC109545431"/>
</dbReference>
<dbReference type="InterPro" id="IPR042097">
    <property type="entry name" value="Aminopeptidase_N-like_N_sf"/>
</dbReference>
<dbReference type="PANTHER" id="PTHR11533">
    <property type="entry name" value="PROTEASE M1 ZINC METALLOPROTEASE"/>
    <property type="match status" value="1"/>
</dbReference>
<dbReference type="Pfam" id="PF17900">
    <property type="entry name" value="Peptidase_M1_N"/>
    <property type="match status" value="1"/>
</dbReference>
<feature type="signal peptide" evidence="13">
    <location>
        <begin position="1"/>
        <end position="20"/>
    </location>
</feature>
<evidence type="ECO:0008006" key="18">
    <source>
        <dbReference type="Google" id="ProtNLM"/>
    </source>
</evidence>
<dbReference type="Gene3D" id="2.60.40.1910">
    <property type="match status" value="1"/>
</dbReference>